<proteinExistence type="predicted"/>
<accession>A0A382WGJ3</accession>
<organism evidence="1">
    <name type="scientific">marine metagenome</name>
    <dbReference type="NCBI Taxonomy" id="408172"/>
    <lineage>
        <taxon>unclassified sequences</taxon>
        <taxon>metagenomes</taxon>
        <taxon>ecological metagenomes</taxon>
    </lineage>
</organism>
<dbReference type="EMBL" id="UINC01159775">
    <property type="protein sequence ID" value="SVD58056.1"/>
    <property type="molecule type" value="Genomic_DNA"/>
</dbReference>
<reference evidence="1" key="1">
    <citation type="submission" date="2018-05" db="EMBL/GenBank/DDBJ databases">
        <authorList>
            <person name="Lanie J.A."/>
            <person name="Ng W.-L."/>
            <person name="Kazmierczak K.M."/>
            <person name="Andrzejewski T.M."/>
            <person name="Davidsen T.M."/>
            <person name="Wayne K.J."/>
            <person name="Tettelin H."/>
            <person name="Glass J.I."/>
            <person name="Rusch D."/>
            <person name="Podicherti R."/>
            <person name="Tsui H.-C.T."/>
            <person name="Winkler M.E."/>
        </authorList>
    </citation>
    <scope>NUCLEOTIDE SEQUENCE</scope>
</reference>
<protein>
    <submittedName>
        <fullName evidence="1">Uncharacterized protein</fullName>
    </submittedName>
</protein>
<name>A0A382WGJ3_9ZZZZ</name>
<dbReference type="AlphaFoldDB" id="A0A382WGJ3"/>
<sequence length="82" mass="8780">MAPRKVGAHAVVAHPGQALGLGVKHQRLAKRLAKRVHRAVAKLDAGRRVLPLAKVDDRVVQPASGAYSRHRAVTQAVKLVQA</sequence>
<gene>
    <name evidence="1" type="ORF">METZ01_LOCUS410910</name>
</gene>
<evidence type="ECO:0000313" key="1">
    <source>
        <dbReference type="EMBL" id="SVD58056.1"/>
    </source>
</evidence>
<feature type="non-terminal residue" evidence="1">
    <location>
        <position position="82"/>
    </location>
</feature>